<keyword evidence="1" id="KW-0472">Membrane</keyword>
<comment type="caution">
    <text evidence="2">The sequence shown here is derived from an EMBL/GenBank/DDBJ whole genome shotgun (WGS) entry which is preliminary data.</text>
</comment>
<accession>A0AAD9V2T2</accession>
<keyword evidence="3" id="KW-1185">Reference proteome</keyword>
<dbReference type="EMBL" id="JARQWQ010000041">
    <property type="protein sequence ID" value="KAK2559158.1"/>
    <property type="molecule type" value="Genomic_DNA"/>
</dbReference>
<keyword evidence="1" id="KW-1133">Transmembrane helix</keyword>
<proteinExistence type="predicted"/>
<name>A0AAD9V2T2_ACRCE</name>
<evidence type="ECO:0000313" key="3">
    <source>
        <dbReference type="Proteomes" id="UP001249851"/>
    </source>
</evidence>
<sequence length="43" mass="5075">MKVVTHLINCFLVTFLSIGKLCMRELMFFSSKIAFYQRTERGD</sequence>
<evidence type="ECO:0000313" key="2">
    <source>
        <dbReference type="EMBL" id="KAK2559158.1"/>
    </source>
</evidence>
<evidence type="ECO:0000256" key="1">
    <source>
        <dbReference type="SAM" id="Phobius"/>
    </source>
</evidence>
<dbReference type="AlphaFoldDB" id="A0AAD9V2T2"/>
<protein>
    <submittedName>
        <fullName evidence="2">Uncharacterized protein</fullName>
    </submittedName>
</protein>
<organism evidence="2 3">
    <name type="scientific">Acropora cervicornis</name>
    <name type="common">Staghorn coral</name>
    <dbReference type="NCBI Taxonomy" id="6130"/>
    <lineage>
        <taxon>Eukaryota</taxon>
        <taxon>Metazoa</taxon>
        <taxon>Cnidaria</taxon>
        <taxon>Anthozoa</taxon>
        <taxon>Hexacorallia</taxon>
        <taxon>Scleractinia</taxon>
        <taxon>Astrocoeniina</taxon>
        <taxon>Acroporidae</taxon>
        <taxon>Acropora</taxon>
    </lineage>
</organism>
<reference evidence="2" key="2">
    <citation type="journal article" date="2023" name="Science">
        <title>Genomic signatures of disease resistance in endangered staghorn corals.</title>
        <authorList>
            <person name="Vollmer S.V."/>
            <person name="Selwyn J.D."/>
            <person name="Despard B.A."/>
            <person name="Roesel C.L."/>
        </authorList>
    </citation>
    <scope>NUCLEOTIDE SEQUENCE</scope>
    <source>
        <strain evidence="2">K2</strain>
    </source>
</reference>
<gene>
    <name evidence="2" type="ORF">P5673_018290</name>
</gene>
<dbReference type="Proteomes" id="UP001249851">
    <property type="component" value="Unassembled WGS sequence"/>
</dbReference>
<reference evidence="2" key="1">
    <citation type="journal article" date="2023" name="G3 (Bethesda)">
        <title>Whole genome assembly and annotation of the endangered Caribbean coral Acropora cervicornis.</title>
        <authorList>
            <person name="Selwyn J.D."/>
            <person name="Vollmer S.V."/>
        </authorList>
    </citation>
    <scope>NUCLEOTIDE SEQUENCE</scope>
    <source>
        <strain evidence="2">K2</strain>
    </source>
</reference>
<keyword evidence="1" id="KW-0812">Transmembrane</keyword>
<feature type="transmembrane region" description="Helical" evidence="1">
    <location>
        <begin position="6"/>
        <end position="23"/>
    </location>
</feature>